<dbReference type="STRING" id="697303.Thewi_0791"/>
<reference evidence="1 2" key="1">
    <citation type="submission" date="2011-08" db="EMBL/GenBank/DDBJ databases">
        <title>Complete sequence of Thermoanaerobacter wiegelii Rt8.B1.</title>
        <authorList>
            <consortium name="US DOE Joint Genome Institute"/>
            <person name="Lucas S."/>
            <person name="Han J."/>
            <person name="Lapidus A."/>
            <person name="Cheng J.-F."/>
            <person name="Goodwin L."/>
            <person name="Pitluck S."/>
            <person name="Peters L."/>
            <person name="Mikhailova N."/>
            <person name="Zeytun A."/>
            <person name="Daligault H."/>
            <person name="Detter J.C."/>
            <person name="Han C."/>
            <person name="Tapia R."/>
            <person name="Land M."/>
            <person name="Hauser L."/>
            <person name="Kyrpides N."/>
            <person name="Ivanova N."/>
            <person name="Pagani I."/>
            <person name="Hemme C."/>
            <person name="Woyke T."/>
        </authorList>
    </citation>
    <scope>NUCLEOTIDE SEQUENCE [LARGE SCALE GENOMIC DNA]</scope>
    <source>
        <strain evidence="1 2">Rt8.B1</strain>
    </source>
</reference>
<keyword evidence="2" id="KW-1185">Reference proteome</keyword>
<dbReference type="eggNOG" id="ENOG5033SCD">
    <property type="taxonomic scope" value="Bacteria"/>
</dbReference>
<evidence type="ECO:0000313" key="1">
    <source>
        <dbReference type="EMBL" id="AEM78233.1"/>
    </source>
</evidence>
<proteinExistence type="predicted"/>
<dbReference type="KEGG" id="twi:Thewi_0791"/>
<protein>
    <submittedName>
        <fullName evidence="1">Uncharacterized protein</fullName>
    </submittedName>
</protein>
<name>G2MV54_9THEO</name>
<dbReference type="HOGENOM" id="CLU_1282716_0_0_9"/>
<gene>
    <name evidence="1" type="ORF">Thewi_0791</name>
</gene>
<dbReference type="RefSeq" id="WP_014062525.1">
    <property type="nucleotide sequence ID" value="NC_015958.1"/>
</dbReference>
<sequence>MLIKRQVCFVIKEGENMFDKGLTVNFIFGFISDFKGYESLDHIGIDAGNKKYISGESLKSMIRGFYIEYGQQGLVDDIKEFFDWLLNNLKNDRQTIKENNYECLYEGYDRVEKLLKDKCDYIVNYDYLNLLNYDSLQRLRKILFSYKEEYSLFQNYQKDIVFYNDLLTWYEDIPEDLIKFIKNLYTKQFEDYLNAYIIKDALEIQRYSDEYNFAA</sequence>
<dbReference type="EMBL" id="CP002991">
    <property type="protein sequence ID" value="AEM78233.1"/>
    <property type="molecule type" value="Genomic_DNA"/>
</dbReference>
<dbReference type="AlphaFoldDB" id="G2MV54"/>
<accession>G2MV54</accession>
<organism evidence="1 2">
    <name type="scientific">Thermoanaerobacter wiegelii Rt8.B1</name>
    <dbReference type="NCBI Taxonomy" id="697303"/>
    <lineage>
        <taxon>Bacteria</taxon>
        <taxon>Bacillati</taxon>
        <taxon>Bacillota</taxon>
        <taxon>Clostridia</taxon>
        <taxon>Thermoanaerobacterales</taxon>
        <taxon>Thermoanaerobacteraceae</taxon>
        <taxon>Thermoanaerobacter</taxon>
    </lineage>
</organism>
<dbReference type="Proteomes" id="UP000008276">
    <property type="component" value="Chromosome"/>
</dbReference>
<evidence type="ECO:0000313" key="2">
    <source>
        <dbReference type="Proteomes" id="UP000008276"/>
    </source>
</evidence>